<comment type="similarity">
    <text evidence="4">Belongs to the adaptor complexes small subunit family.</text>
</comment>
<sequence length="799" mass="89615">MAVNVYSTSGTTENLSRHEMLNWVNDCLQSAFTKVEQLCTGTAYCNFMDMLFPGSVALRKVKWSTKLEHEYIQNFKVLQEGFLKMGVNKVVPVDKLIKGKFQDNFEFLQWFKKFFDANYDGRPYNALSARGEESMPPADGTTKAKGTKDPVTRRAPVTAAASERVAKPVTKRTAFARPNSTARSTAGGHGPSNGQANLTDQRIQDLTEQLKELEMEHANLAKERDFYYGKLRDIEILAQNCAEAGEGMNAETVLEMLYATEEGFASPEEGEAAAGNTDETRMSSEESDFLACVMEKMKMSGFYGEIQKVIKAETMRMVLFENGQKDDAKLADIDNFVRTKCGRLYFDAFCDFLVQYKLFNTTKTLLAELGLCQELGDKKHEYCNFPELFASESGMNLLNTVGGGSASSDVLSNSRCNTNSQFADSSVFSTFPVKSLSQTSNDAINDDESRSGKPEWRNFEQIYSKLEGRGKIAPPNLSANIPPPDEEQISVDESTASSGPKKMDLFSFPELKGKVQPEKGNANLAIDHLLKELSIDEAESGKDILKLLNHFQSQLLINQYNVVDGGGDLCMRSWCSFFISDTVEECGKASDDSIAKDMEFDDHFQLHLSMIKAILVFNNHGKPRLLKFYEAYPEETQQQIVRETFLLLSKRDDNVCNFLECGSLVGGSEYKLIYRHYATLYFVFCVDSSESELGILDLIQVFVETLDRCFENVCELDLIFHADKVHYILNEIVMGGMVLETNMNEILTRVNEQDKIEKQEGGIVTAPARAVTAMKNMNLSQQIKDIRLPDLPSLSNFKF</sequence>
<keyword evidence="11" id="KW-0653">Protein transport</keyword>
<evidence type="ECO:0000256" key="9">
    <source>
        <dbReference type="ARBA" id="ARBA00022701"/>
    </source>
</evidence>
<evidence type="ECO:0000256" key="5">
    <source>
        <dbReference type="ARBA" id="ARBA00010729"/>
    </source>
</evidence>
<dbReference type="Proteomes" id="UP000054721">
    <property type="component" value="Unassembled WGS sequence"/>
</dbReference>
<reference evidence="22 23" key="1">
    <citation type="submission" date="2015-05" db="EMBL/GenBank/DDBJ databases">
        <title>Evolution of Trichinella species and genotypes.</title>
        <authorList>
            <person name="Korhonen P.K."/>
            <person name="Edoardo P."/>
            <person name="Giuseppe L.R."/>
            <person name="Gasser R.B."/>
        </authorList>
    </citation>
    <scope>NUCLEOTIDE SEQUENCE [LARGE SCALE GENOMIC DNA]</scope>
    <source>
        <strain evidence="22">ISS10</strain>
    </source>
</reference>
<dbReference type="InterPro" id="IPR027155">
    <property type="entry name" value="APS3"/>
</dbReference>
<evidence type="ECO:0000256" key="7">
    <source>
        <dbReference type="ARBA" id="ARBA00022490"/>
    </source>
</evidence>
<dbReference type="Pfam" id="PF01217">
    <property type="entry name" value="Clat_adaptor_s"/>
    <property type="match status" value="1"/>
</dbReference>
<evidence type="ECO:0000259" key="21">
    <source>
        <dbReference type="PROSITE" id="PS51230"/>
    </source>
</evidence>
<evidence type="ECO:0000256" key="1">
    <source>
        <dbReference type="ARBA" id="ARBA00004180"/>
    </source>
</evidence>
<dbReference type="AlphaFoldDB" id="A0A0V1LJQ9"/>
<dbReference type="FunFam" id="3.30.450.60:FF:000001">
    <property type="entry name" value="AP complex subunit sigma"/>
    <property type="match status" value="1"/>
</dbReference>
<dbReference type="SUPFAM" id="SSF140612">
    <property type="entry name" value="EB1 dimerisation domain-like"/>
    <property type="match status" value="1"/>
</dbReference>
<proteinExistence type="inferred from homology"/>
<comment type="similarity">
    <text evidence="5">Belongs to the MAPRE family.</text>
</comment>
<organism evidence="22 23">
    <name type="scientific">Trichinella nativa</name>
    <dbReference type="NCBI Taxonomy" id="6335"/>
    <lineage>
        <taxon>Eukaryota</taxon>
        <taxon>Metazoa</taxon>
        <taxon>Ecdysozoa</taxon>
        <taxon>Nematoda</taxon>
        <taxon>Enoplea</taxon>
        <taxon>Dorylaimia</taxon>
        <taxon>Trichinellida</taxon>
        <taxon>Trichinellidae</taxon>
        <taxon>Trichinella</taxon>
    </lineage>
</organism>
<comment type="caution">
    <text evidence="22">The sequence shown here is derived from an EMBL/GenBank/DDBJ whole genome shotgun (WGS) entry which is preliminary data.</text>
</comment>
<dbReference type="CDD" id="cd14834">
    <property type="entry name" value="AP3_sigma"/>
    <property type="match status" value="1"/>
</dbReference>
<dbReference type="EMBL" id="JYDW01000038">
    <property type="protein sequence ID" value="KRZ59741.1"/>
    <property type="molecule type" value="Genomic_DNA"/>
</dbReference>
<dbReference type="PROSITE" id="PS50021">
    <property type="entry name" value="CH"/>
    <property type="match status" value="1"/>
</dbReference>
<gene>
    <name evidence="22" type="primary">AP3S2</name>
    <name evidence="22" type="ORF">T02_7366</name>
</gene>
<evidence type="ECO:0000256" key="8">
    <source>
        <dbReference type="ARBA" id="ARBA00022618"/>
    </source>
</evidence>
<dbReference type="Pfam" id="PF00307">
    <property type="entry name" value="CH"/>
    <property type="match status" value="1"/>
</dbReference>
<dbReference type="SUPFAM" id="SSF47576">
    <property type="entry name" value="Calponin-homology domain, CH-domain"/>
    <property type="match status" value="1"/>
</dbReference>
<dbReference type="Gene3D" id="1.10.418.10">
    <property type="entry name" value="Calponin-like domain"/>
    <property type="match status" value="1"/>
</dbReference>
<feature type="region of interest" description="Disordered" evidence="19">
    <location>
        <begin position="473"/>
        <end position="498"/>
    </location>
</feature>
<dbReference type="FunFam" id="1.10.418.10:FF:000007">
    <property type="entry name" value="Microtubule-associated protein, RP/EB family, member 2"/>
    <property type="match status" value="1"/>
</dbReference>
<evidence type="ECO:0000256" key="11">
    <source>
        <dbReference type="ARBA" id="ARBA00022927"/>
    </source>
</evidence>
<evidence type="ECO:0000256" key="10">
    <source>
        <dbReference type="ARBA" id="ARBA00022776"/>
    </source>
</evidence>
<evidence type="ECO:0000256" key="12">
    <source>
        <dbReference type="ARBA" id="ARBA00023034"/>
    </source>
</evidence>
<evidence type="ECO:0000256" key="3">
    <source>
        <dbReference type="ARBA" id="ARBA00004555"/>
    </source>
</evidence>
<evidence type="ECO:0000256" key="18">
    <source>
        <dbReference type="PROSITE-ProRule" id="PRU00576"/>
    </source>
</evidence>
<dbReference type="SUPFAM" id="SSF64356">
    <property type="entry name" value="SNARE-like"/>
    <property type="match status" value="1"/>
</dbReference>
<dbReference type="Pfam" id="PF03271">
    <property type="entry name" value="EB1"/>
    <property type="match status" value="1"/>
</dbReference>
<comment type="function">
    <text evidence="17">Part of the AP-3 complex, an adaptor-related complex which is not clathrin-associated. The complex is associated with the Golgi region as well as more peripheral structures. It facilitates the budding of vesicles from the Golgi membrane and may be directly involved in trafficking to lysosomes. In concert with the BLOC-1 complex, AP-3 is required to target cargos into vesicles assembled at cell bodies for delivery into neurites and nerve terminals.</text>
</comment>
<keyword evidence="13" id="KW-0472">Membrane</keyword>
<dbReference type="PANTHER" id="PTHR10623">
    <property type="entry name" value="MICROTUBULE-ASSOCIATED PROTEIN RP/EB FAMILY MEMBER"/>
    <property type="match status" value="1"/>
</dbReference>
<evidence type="ECO:0000256" key="13">
    <source>
        <dbReference type="ARBA" id="ARBA00023136"/>
    </source>
</evidence>
<evidence type="ECO:0000256" key="17">
    <source>
        <dbReference type="ARBA" id="ARBA00025605"/>
    </source>
</evidence>
<feature type="domain" description="EB1 C-terminal" evidence="21">
    <location>
        <begin position="195"/>
        <end position="266"/>
    </location>
</feature>
<dbReference type="GO" id="GO:0005794">
    <property type="term" value="C:Golgi apparatus"/>
    <property type="evidence" value="ECO:0007669"/>
    <property type="project" value="UniProtKB-SubCell"/>
</dbReference>
<dbReference type="GO" id="GO:0005874">
    <property type="term" value="C:microtubule"/>
    <property type="evidence" value="ECO:0007669"/>
    <property type="project" value="UniProtKB-KW"/>
</dbReference>
<keyword evidence="15" id="KW-0131">Cell cycle</keyword>
<dbReference type="OrthoDB" id="2119228at2759"/>
<evidence type="ECO:0000256" key="4">
    <source>
        <dbReference type="ARBA" id="ARBA00006972"/>
    </source>
</evidence>
<dbReference type="InterPro" id="IPR004953">
    <property type="entry name" value="EB1_C"/>
</dbReference>
<dbReference type="GO" id="GO:0030123">
    <property type="term" value="C:AP-3 adaptor complex"/>
    <property type="evidence" value="ECO:0007669"/>
    <property type="project" value="InterPro"/>
</dbReference>
<dbReference type="PROSITE" id="PS00989">
    <property type="entry name" value="CLAT_ADAPTOR_S"/>
    <property type="match status" value="1"/>
</dbReference>
<dbReference type="GO" id="GO:0006886">
    <property type="term" value="P:intracellular protein transport"/>
    <property type="evidence" value="ECO:0007669"/>
    <property type="project" value="InterPro"/>
</dbReference>
<dbReference type="Gene3D" id="3.30.450.60">
    <property type="match status" value="1"/>
</dbReference>
<keyword evidence="10" id="KW-0498">Mitosis</keyword>
<keyword evidence="16" id="KW-0968">Cytoplasmic vesicle</keyword>
<dbReference type="GO" id="GO:0051301">
    <property type="term" value="P:cell division"/>
    <property type="evidence" value="ECO:0007669"/>
    <property type="project" value="UniProtKB-KW"/>
</dbReference>
<dbReference type="GO" id="GO:0006896">
    <property type="term" value="P:Golgi to vacuole transport"/>
    <property type="evidence" value="ECO:0007669"/>
    <property type="project" value="InterPro"/>
</dbReference>
<dbReference type="STRING" id="6335.A0A0V1LJQ9"/>
<evidence type="ECO:0000256" key="6">
    <source>
        <dbReference type="ARBA" id="ARBA00022448"/>
    </source>
</evidence>
<evidence type="ECO:0000256" key="14">
    <source>
        <dbReference type="ARBA" id="ARBA00023212"/>
    </source>
</evidence>
<dbReference type="InterPro" id="IPR022775">
    <property type="entry name" value="AP_mu_sigma_su"/>
</dbReference>
<comment type="subcellular location">
    <subcellularLocation>
        <location evidence="2">Cytoplasm</location>
        <location evidence="2">Cytoskeleton</location>
    </subcellularLocation>
    <subcellularLocation>
        <location evidence="1">Cytoplasmic vesicle membrane</location>
        <topology evidence="1">Peripheral membrane protein</topology>
        <orientation evidence="1">Cytoplasmic side</orientation>
    </subcellularLocation>
    <subcellularLocation>
        <location evidence="3">Golgi apparatus</location>
    </subcellularLocation>
</comment>
<evidence type="ECO:0000313" key="23">
    <source>
        <dbReference type="Proteomes" id="UP000054721"/>
    </source>
</evidence>
<evidence type="ECO:0000313" key="22">
    <source>
        <dbReference type="EMBL" id="KRZ59741.1"/>
    </source>
</evidence>
<keyword evidence="8" id="KW-0132">Cell division</keyword>
<evidence type="ECO:0000256" key="19">
    <source>
        <dbReference type="SAM" id="MobiDB-lite"/>
    </source>
</evidence>
<dbReference type="InterPro" id="IPR001715">
    <property type="entry name" value="CH_dom"/>
</dbReference>
<keyword evidence="14" id="KW-0206">Cytoskeleton</keyword>
<feature type="region of interest" description="Disordered" evidence="19">
    <location>
        <begin position="127"/>
        <end position="200"/>
    </location>
</feature>
<dbReference type="Gene3D" id="1.20.5.1430">
    <property type="match status" value="1"/>
</dbReference>
<keyword evidence="7" id="KW-0963">Cytoplasm</keyword>
<keyword evidence="6" id="KW-0813">Transport</keyword>
<evidence type="ECO:0000256" key="16">
    <source>
        <dbReference type="ARBA" id="ARBA00023329"/>
    </source>
</evidence>
<dbReference type="GO" id="GO:0030659">
    <property type="term" value="C:cytoplasmic vesicle membrane"/>
    <property type="evidence" value="ECO:0007669"/>
    <property type="project" value="UniProtKB-SubCell"/>
</dbReference>
<keyword evidence="12" id="KW-0333">Golgi apparatus</keyword>
<dbReference type="InterPro" id="IPR036133">
    <property type="entry name" value="EB1_C_sf"/>
</dbReference>
<keyword evidence="9 18" id="KW-0493">Microtubule</keyword>
<dbReference type="InterPro" id="IPR027328">
    <property type="entry name" value="MAPRE"/>
</dbReference>
<protein>
    <submittedName>
        <fullName evidence="22">AP-3 complex subunit sigma-2</fullName>
    </submittedName>
</protein>
<dbReference type="PROSITE" id="PS51230">
    <property type="entry name" value="EB1_C"/>
    <property type="match status" value="1"/>
</dbReference>
<dbReference type="InterPro" id="IPR000804">
    <property type="entry name" value="Clathrin_sm-chain_CS"/>
</dbReference>
<feature type="domain" description="Calponin-homology (CH)" evidence="20">
    <location>
        <begin position="14"/>
        <end position="116"/>
    </location>
</feature>
<evidence type="ECO:0000259" key="20">
    <source>
        <dbReference type="PROSITE" id="PS50021"/>
    </source>
</evidence>
<dbReference type="GO" id="GO:0008017">
    <property type="term" value="F:microtubule binding"/>
    <property type="evidence" value="ECO:0007669"/>
    <property type="project" value="InterPro"/>
</dbReference>
<evidence type="ECO:0000256" key="15">
    <source>
        <dbReference type="ARBA" id="ARBA00023306"/>
    </source>
</evidence>
<name>A0A0V1LJQ9_9BILA</name>
<evidence type="ECO:0000256" key="2">
    <source>
        <dbReference type="ARBA" id="ARBA00004245"/>
    </source>
</evidence>
<accession>A0A0V1LJQ9</accession>
<dbReference type="InterPro" id="IPR011012">
    <property type="entry name" value="Longin-like_dom_sf"/>
</dbReference>
<keyword evidence="23" id="KW-1185">Reference proteome</keyword>
<dbReference type="InterPro" id="IPR036872">
    <property type="entry name" value="CH_dom_sf"/>
</dbReference>